<dbReference type="PANTHER" id="PTHR42718">
    <property type="entry name" value="MAJOR FACILITATOR SUPERFAMILY MULTIDRUG TRANSPORTER MFSC"/>
    <property type="match status" value="1"/>
</dbReference>
<evidence type="ECO:0000256" key="4">
    <source>
        <dbReference type="ARBA" id="ARBA00022475"/>
    </source>
</evidence>
<feature type="transmembrane region" description="Helical" evidence="8">
    <location>
        <begin position="109"/>
        <end position="130"/>
    </location>
</feature>
<name>A0A1H0X5M9_9PSEU</name>
<feature type="transmembrane region" description="Helical" evidence="8">
    <location>
        <begin position="364"/>
        <end position="386"/>
    </location>
</feature>
<dbReference type="InterPro" id="IPR036259">
    <property type="entry name" value="MFS_trans_sf"/>
</dbReference>
<proteinExistence type="inferred from homology"/>
<evidence type="ECO:0000313" key="10">
    <source>
        <dbReference type="EMBL" id="SDP98243.1"/>
    </source>
</evidence>
<evidence type="ECO:0000313" key="11">
    <source>
        <dbReference type="Proteomes" id="UP000199691"/>
    </source>
</evidence>
<dbReference type="CDD" id="cd17321">
    <property type="entry name" value="MFS_MMR_MDR_like"/>
    <property type="match status" value="1"/>
</dbReference>
<keyword evidence="11" id="KW-1185">Reference proteome</keyword>
<feature type="transmembrane region" description="Helical" evidence="8">
    <location>
        <begin position="142"/>
        <end position="161"/>
    </location>
</feature>
<keyword evidence="5 8" id="KW-0812">Transmembrane</keyword>
<dbReference type="AlphaFoldDB" id="A0A1H0X5M9"/>
<dbReference type="InterPro" id="IPR004638">
    <property type="entry name" value="EmrB-like"/>
</dbReference>
<dbReference type="InterPro" id="IPR020846">
    <property type="entry name" value="MFS_dom"/>
</dbReference>
<evidence type="ECO:0000256" key="5">
    <source>
        <dbReference type="ARBA" id="ARBA00022692"/>
    </source>
</evidence>
<feature type="transmembrane region" description="Helical" evidence="8">
    <location>
        <begin position="267"/>
        <end position="293"/>
    </location>
</feature>
<evidence type="ECO:0000256" key="7">
    <source>
        <dbReference type="ARBA" id="ARBA00023136"/>
    </source>
</evidence>
<dbReference type="STRING" id="641025.SAMN05421507_13713"/>
<gene>
    <name evidence="10" type="ORF">SAMN05421507_13713</name>
</gene>
<reference evidence="11" key="1">
    <citation type="submission" date="2016-10" db="EMBL/GenBank/DDBJ databases">
        <authorList>
            <person name="Varghese N."/>
            <person name="Submissions S."/>
        </authorList>
    </citation>
    <scope>NUCLEOTIDE SEQUENCE [LARGE SCALE GENOMIC DNA]</scope>
    <source>
        <strain evidence="11">CGMCC 4.6609</strain>
    </source>
</reference>
<comment type="subcellular location">
    <subcellularLocation>
        <location evidence="1">Cell membrane</location>
        <topology evidence="1">Multi-pass membrane protein</topology>
    </subcellularLocation>
</comment>
<feature type="transmembrane region" description="Helical" evidence="8">
    <location>
        <begin position="332"/>
        <end position="352"/>
    </location>
</feature>
<comment type="similarity">
    <text evidence="2">Belongs to the major facilitator superfamily. EmrB family.</text>
</comment>
<evidence type="ECO:0000259" key="9">
    <source>
        <dbReference type="PROSITE" id="PS50850"/>
    </source>
</evidence>
<evidence type="ECO:0000256" key="2">
    <source>
        <dbReference type="ARBA" id="ARBA00008537"/>
    </source>
</evidence>
<feature type="transmembrane region" description="Helical" evidence="8">
    <location>
        <begin position="12"/>
        <end position="36"/>
    </location>
</feature>
<dbReference type="PANTHER" id="PTHR42718:SF9">
    <property type="entry name" value="MAJOR FACILITATOR SUPERFAMILY MULTIDRUG TRANSPORTER MFSC"/>
    <property type="match status" value="1"/>
</dbReference>
<dbReference type="Gene3D" id="1.20.1250.20">
    <property type="entry name" value="MFS general substrate transporter like domains"/>
    <property type="match status" value="1"/>
</dbReference>
<keyword evidence="4" id="KW-1003">Cell membrane</keyword>
<evidence type="ECO:0000256" key="8">
    <source>
        <dbReference type="SAM" id="Phobius"/>
    </source>
</evidence>
<feature type="transmembrane region" description="Helical" evidence="8">
    <location>
        <begin position="167"/>
        <end position="188"/>
    </location>
</feature>
<evidence type="ECO:0000256" key="1">
    <source>
        <dbReference type="ARBA" id="ARBA00004651"/>
    </source>
</evidence>
<dbReference type="RefSeq" id="WP_090105464.1">
    <property type="nucleotide sequence ID" value="NZ_FNIX01000037.1"/>
</dbReference>
<feature type="transmembrane region" description="Helical" evidence="8">
    <location>
        <begin position="200"/>
        <end position="220"/>
    </location>
</feature>
<feature type="transmembrane region" description="Helical" evidence="8">
    <location>
        <begin position="481"/>
        <end position="502"/>
    </location>
</feature>
<feature type="transmembrane region" description="Helical" evidence="8">
    <location>
        <begin position="305"/>
        <end position="325"/>
    </location>
</feature>
<dbReference type="EMBL" id="FNIX01000037">
    <property type="protein sequence ID" value="SDP98243.1"/>
    <property type="molecule type" value="Genomic_DNA"/>
</dbReference>
<dbReference type="NCBIfam" id="TIGR00711">
    <property type="entry name" value="efflux_EmrB"/>
    <property type="match status" value="1"/>
</dbReference>
<dbReference type="GO" id="GO:0022857">
    <property type="term" value="F:transmembrane transporter activity"/>
    <property type="evidence" value="ECO:0007669"/>
    <property type="project" value="InterPro"/>
</dbReference>
<dbReference type="PROSITE" id="PS50850">
    <property type="entry name" value="MFS"/>
    <property type="match status" value="1"/>
</dbReference>
<dbReference type="Gene3D" id="1.20.1720.10">
    <property type="entry name" value="Multidrug resistance protein D"/>
    <property type="match status" value="1"/>
</dbReference>
<dbReference type="Proteomes" id="UP000199691">
    <property type="component" value="Unassembled WGS sequence"/>
</dbReference>
<feature type="transmembrane region" description="Helical" evidence="8">
    <location>
        <begin position="48"/>
        <end position="68"/>
    </location>
</feature>
<dbReference type="OrthoDB" id="7375466at2"/>
<dbReference type="InterPro" id="IPR011701">
    <property type="entry name" value="MFS"/>
</dbReference>
<dbReference type="SUPFAM" id="SSF103473">
    <property type="entry name" value="MFS general substrate transporter"/>
    <property type="match status" value="1"/>
</dbReference>
<keyword evidence="6 8" id="KW-1133">Transmembrane helix</keyword>
<feature type="transmembrane region" description="Helical" evidence="8">
    <location>
        <begin position="407"/>
        <end position="424"/>
    </location>
</feature>
<evidence type="ECO:0000256" key="6">
    <source>
        <dbReference type="ARBA" id="ARBA00022989"/>
    </source>
</evidence>
<evidence type="ECO:0000256" key="3">
    <source>
        <dbReference type="ARBA" id="ARBA00022448"/>
    </source>
</evidence>
<feature type="transmembrane region" description="Helical" evidence="8">
    <location>
        <begin position="226"/>
        <end position="247"/>
    </location>
</feature>
<dbReference type="GO" id="GO:0005886">
    <property type="term" value="C:plasma membrane"/>
    <property type="evidence" value="ECO:0007669"/>
    <property type="project" value="UniProtKB-SubCell"/>
</dbReference>
<organism evidence="10 11">
    <name type="scientific">Lentzea jiangxiensis</name>
    <dbReference type="NCBI Taxonomy" id="641025"/>
    <lineage>
        <taxon>Bacteria</taxon>
        <taxon>Bacillati</taxon>
        <taxon>Actinomycetota</taxon>
        <taxon>Actinomycetes</taxon>
        <taxon>Pseudonocardiales</taxon>
        <taxon>Pseudonocardiaceae</taxon>
        <taxon>Lentzea</taxon>
    </lineage>
</organism>
<feature type="domain" description="Major facilitator superfamily (MFS) profile" evidence="9">
    <location>
        <begin position="14"/>
        <end position="506"/>
    </location>
</feature>
<feature type="transmembrane region" description="Helical" evidence="8">
    <location>
        <begin position="80"/>
        <end position="103"/>
    </location>
</feature>
<sequence length="512" mass="53697">MSVDQLVAGRRGLRLAFVCLGLFMVYLDTTIVNVALPQMQRDLDVGVSGLQWVFDSYVLTFACFLLTSGRLGDVLGRHRVFLAGLVGFTVSSAACALSENITALLVSRFVQGAFGSVMITTSLALVHSMYQSPKERARAVSIWAGVGGLALAAGPVLGGVLVEHNNWPSIFWLNIPIGVVSVLALLMLRAEPESTERQHLDLLGQALFAAAVAALTYGMIEASTAGWTAGYVLASFAGAVVAALLFVWREATCEQPMLPLTFFRNRVVVFSCAINFLVFYGLFGAMFLLTLYLQSVNGLSAVDTGIRFLALSLTIAVGSLIAPRLAHLAGDAYPWVSAFGGLLAGLGLIGLLRLEVGSGFDTYWWSLVLLGLGISFAMAPATIAVLASVEPERVGVAAGVSQTFRQVGGVLGVAMSGTLALRHVKDGVPDALAGLPLPPAALEKLAEAIGSGRFAAADHLPEQLRAAVTNNVAPLLVDGMAVSYTLGAAVALAGVLTPIVLIGRNKKTGLRK</sequence>
<keyword evidence="7 8" id="KW-0472">Membrane</keyword>
<dbReference type="Pfam" id="PF07690">
    <property type="entry name" value="MFS_1"/>
    <property type="match status" value="1"/>
</dbReference>
<protein>
    <submittedName>
        <fullName evidence="10">MFS transporter, DHA2 family, methylenomycin A resistance protein</fullName>
    </submittedName>
</protein>
<keyword evidence="3" id="KW-0813">Transport</keyword>
<accession>A0A1H0X5M9</accession>